<evidence type="ECO:0000256" key="4">
    <source>
        <dbReference type="PROSITE-ProRule" id="PRU10007"/>
    </source>
</evidence>
<evidence type="ECO:0000256" key="2">
    <source>
        <dbReference type="ARBA" id="ARBA00023002"/>
    </source>
</evidence>
<comment type="caution">
    <text evidence="7">The sequence shown here is derived from an EMBL/GenBank/DDBJ whole genome shotgun (WGS) entry which is preliminary data.</text>
</comment>
<dbReference type="InterPro" id="IPR015590">
    <property type="entry name" value="Aldehyde_DH_dom"/>
</dbReference>
<keyword evidence="2 5" id="KW-0560">Oxidoreductase</keyword>
<comment type="similarity">
    <text evidence="1 5">Belongs to the aldehyde dehydrogenase family.</text>
</comment>
<dbReference type="InterPro" id="IPR016162">
    <property type="entry name" value="Ald_DH_N"/>
</dbReference>
<protein>
    <submittedName>
        <fullName evidence="7">Aldehyde dehydrogenase family protein</fullName>
    </submittedName>
</protein>
<dbReference type="Gene3D" id="3.40.605.10">
    <property type="entry name" value="Aldehyde Dehydrogenase, Chain A, domain 1"/>
    <property type="match status" value="1"/>
</dbReference>
<proteinExistence type="inferred from homology"/>
<evidence type="ECO:0000256" key="1">
    <source>
        <dbReference type="ARBA" id="ARBA00009986"/>
    </source>
</evidence>
<dbReference type="PROSITE" id="PS00687">
    <property type="entry name" value="ALDEHYDE_DEHYDR_GLU"/>
    <property type="match status" value="1"/>
</dbReference>
<dbReference type="PROSITE" id="PS00070">
    <property type="entry name" value="ALDEHYDE_DEHYDR_CYS"/>
    <property type="match status" value="1"/>
</dbReference>
<sequence>MIEGKLFINGEFVDSAGETTLESINPANSEVIAKVAEAREADIDKAVQAARRAFEEGSWPKMSATDRGRLLRRIADLIQEGRGELARLETMDVGKPIRDSSRVDLPLVVDCFEYFAGMADKVMGETIPVPGKFLNFTLREPVGVVGQIIPWNYPLLMAAWKMAPALAAGCTVVLKPAEQTPITALELAKICQEAEVPPGVVNICPGFGEPAGAALASHPDVDKVAFTGSTAVGKLIMEMGAKNVKRVSLELGGKSPNIVLDDADLEEAVPGALFAIFLNSGQVCAAGSRLFVHEKIYDTFMERFLEGAK</sequence>
<gene>
    <name evidence="7" type="ORF">ENF32_00195</name>
</gene>
<dbReference type="InterPro" id="IPR016161">
    <property type="entry name" value="Ald_DH/histidinol_DH"/>
</dbReference>
<dbReference type="Proteomes" id="UP000885690">
    <property type="component" value="Unassembled WGS sequence"/>
</dbReference>
<dbReference type="GO" id="GO:0016620">
    <property type="term" value="F:oxidoreductase activity, acting on the aldehyde or oxo group of donors, NAD or NADP as acceptor"/>
    <property type="evidence" value="ECO:0007669"/>
    <property type="project" value="InterPro"/>
</dbReference>
<accession>A0A7C0YA57</accession>
<dbReference type="InterPro" id="IPR029510">
    <property type="entry name" value="Ald_DH_CS_GLU"/>
</dbReference>
<dbReference type="InterPro" id="IPR016163">
    <property type="entry name" value="Ald_DH_C"/>
</dbReference>
<organism evidence="7">
    <name type="scientific">Thermosulfidibacter takaii</name>
    <dbReference type="NCBI Taxonomy" id="412593"/>
    <lineage>
        <taxon>Bacteria</taxon>
        <taxon>Pseudomonadati</taxon>
        <taxon>Thermosulfidibacterota</taxon>
        <taxon>Thermosulfidibacteria</taxon>
        <taxon>Thermosulfidibacterales</taxon>
        <taxon>Thermosulfidibacteraceae</taxon>
    </lineage>
</organism>
<name>A0A7C0YA57_9BACT</name>
<dbReference type="SUPFAM" id="SSF53720">
    <property type="entry name" value="ALDH-like"/>
    <property type="match status" value="1"/>
</dbReference>
<keyword evidence="3" id="KW-0520">NAD</keyword>
<dbReference type="FunFam" id="3.40.605.10:FF:000011">
    <property type="entry name" value="ALD5p Mitochondrial aldehyde dehydrogenase"/>
    <property type="match status" value="1"/>
</dbReference>
<feature type="domain" description="Aldehyde dehydrogenase" evidence="6">
    <location>
        <begin position="12"/>
        <end position="308"/>
    </location>
</feature>
<reference evidence="7" key="1">
    <citation type="journal article" date="2020" name="mSystems">
        <title>Genome- and Community-Level Interaction Insights into Carbon Utilization and Element Cycling Functions of Hydrothermarchaeota in Hydrothermal Sediment.</title>
        <authorList>
            <person name="Zhou Z."/>
            <person name="Liu Y."/>
            <person name="Xu W."/>
            <person name="Pan J."/>
            <person name="Luo Z.H."/>
            <person name="Li M."/>
        </authorList>
    </citation>
    <scope>NUCLEOTIDE SEQUENCE [LARGE SCALE GENOMIC DNA]</scope>
    <source>
        <strain evidence="7">HyVt-115</strain>
    </source>
</reference>
<feature type="non-terminal residue" evidence="7">
    <location>
        <position position="309"/>
    </location>
</feature>
<feature type="active site" evidence="4">
    <location>
        <position position="250"/>
    </location>
</feature>
<evidence type="ECO:0000256" key="3">
    <source>
        <dbReference type="ARBA" id="ARBA00023027"/>
    </source>
</evidence>
<dbReference type="Gene3D" id="3.40.309.10">
    <property type="entry name" value="Aldehyde Dehydrogenase, Chain A, domain 2"/>
    <property type="match status" value="1"/>
</dbReference>
<dbReference type="AlphaFoldDB" id="A0A7C0YA57"/>
<dbReference type="InterPro" id="IPR016160">
    <property type="entry name" value="Ald_DH_CS_CYS"/>
</dbReference>
<dbReference type="Pfam" id="PF00171">
    <property type="entry name" value="Aldedh"/>
    <property type="match status" value="1"/>
</dbReference>
<dbReference type="EMBL" id="DQWS01000008">
    <property type="protein sequence ID" value="HDD52478.1"/>
    <property type="molecule type" value="Genomic_DNA"/>
</dbReference>
<evidence type="ECO:0000313" key="7">
    <source>
        <dbReference type="EMBL" id="HDD52478.1"/>
    </source>
</evidence>
<evidence type="ECO:0000256" key="5">
    <source>
        <dbReference type="RuleBase" id="RU003345"/>
    </source>
</evidence>
<dbReference type="PANTHER" id="PTHR11699">
    <property type="entry name" value="ALDEHYDE DEHYDROGENASE-RELATED"/>
    <property type="match status" value="1"/>
</dbReference>
<evidence type="ECO:0000259" key="6">
    <source>
        <dbReference type="Pfam" id="PF00171"/>
    </source>
</evidence>